<keyword evidence="5 7" id="KW-1133">Transmembrane helix</keyword>
<comment type="subcellular location">
    <subcellularLocation>
        <location evidence="1">Membrane</location>
        <topology evidence="1">Multi-pass membrane protein</topology>
    </subcellularLocation>
</comment>
<feature type="domain" description="Bacterial sugar transferase" evidence="8">
    <location>
        <begin position="323"/>
        <end position="511"/>
    </location>
</feature>
<evidence type="ECO:0000256" key="3">
    <source>
        <dbReference type="ARBA" id="ARBA00022679"/>
    </source>
</evidence>
<dbReference type="eggNOG" id="COG2148">
    <property type="taxonomic scope" value="Bacteria"/>
</dbReference>
<dbReference type="PATRIC" id="fig|1435051.3.peg.713"/>
<proteinExistence type="inferred from homology"/>
<dbReference type="GO" id="GO:0016780">
    <property type="term" value="F:phosphotransferase activity, for other substituted phosphate groups"/>
    <property type="evidence" value="ECO:0007669"/>
    <property type="project" value="TreeGrafter"/>
</dbReference>
<dbReference type="EMBL" id="AZMV01000002">
    <property type="protein sequence ID" value="ETY71978.1"/>
    <property type="molecule type" value="Genomic_DNA"/>
</dbReference>
<feature type="transmembrane region" description="Helical" evidence="7">
    <location>
        <begin position="107"/>
        <end position="129"/>
    </location>
</feature>
<evidence type="ECO:0000313" key="9">
    <source>
        <dbReference type="EMBL" id="ETY71978.1"/>
    </source>
</evidence>
<protein>
    <submittedName>
        <fullName evidence="9">Galactosyl transferase</fullName>
    </submittedName>
</protein>
<evidence type="ECO:0000256" key="5">
    <source>
        <dbReference type="ARBA" id="ARBA00022989"/>
    </source>
</evidence>
<dbReference type="PANTHER" id="PTHR30576">
    <property type="entry name" value="COLANIC BIOSYNTHESIS UDP-GLUCOSE LIPID CARRIER TRANSFERASE"/>
    <property type="match status" value="1"/>
</dbReference>
<sequence>MSVAVGVRTQRQMNDLRQSQLSRVLYWRFFLNLGLMLCDAVMFILAGVAVLNMRGEMGHLQADRLDFQFDGIINDMLYMVGAALAWIIGLYYAGVYHRHVMGDGYQLNLLLFKGMVFSWIVLCAVNFVIKLNLTLGGLTLTVLVGWLFTMVERVVSRALITQGRRKGAYSYGTVLVGSPEGIGRTLRFLRKRQQLNYRPVAVCPIRMDQDGRIVADSDADAMRRQIEDNWQENIPVIQYSDRYLAEIMVDMGAQTVMISDVLYRSSDNFNTFSVRMESLGLEIALIASAADTAGHETTVRSIQGNTVITMRLPQYTPAMHIAKRAFDLVVSFIAILLSLIITVPVAVAIKLTDGGPIFYTQTRIGRRSKPFRMIKFRSMVTNADELKAKLAEQTGQEDRFIFKMKDDPRITKVGHFIRRFSIDELPQFLNVFVGDMSVVGPRPPLPEEYERYNQLYATRMLVKPGITGPWQVSGRSDLSAEESEALDVSYVQNWSVLGDVVLLFRTVGAVLSHKGAY</sequence>
<keyword evidence="6 7" id="KW-0472">Membrane</keyword>
<dbReference type="STRING" id="1435051.BMOU_0719"/>
<evidence type="ECO:0000313" key="10">
    <source>
        <dbReference type="Proteomes" id="UP000019155"/>
    </source>
</evidence>
<keyword evidence="10" id="KW-1185">Reference proteome</keyword>
<evidence type="ECO:0000256" key="6">
    <source>
        <dbReference type="ARBA" id="ARBA00023136"/>
    </source>
</evidence>
<accession>W4NA37</accession>
<evidence type="ECO:0000259" key="8">
    <source>
        <dbReference type="Pfam" id="PF02397"/>
    </source>
</evidence>
<feature type="transmembrane region" description="Helical" evidence="7">
    <location>
        <begin position="135"/>
        <end position="155"/>
    </location>
</feature>
<evidence type="ECO:0000256" key="2">
    <source>
        <dbReference type="ARBA" id="ARBA00006464"/>
    </source>
</evidence>
<keyword evidence="4 7" id="KW-0812">Transmembrane</keyword>
<keyword evidence="3 9" id="KW-0808">Transferase</keyword>
<evidence type="ECO:0000256" key="7">
    <source>
        <dbReference type="SAM" id="Phobius"/>
    </source>
</evidence>
<evidence type="ECO:0000256" key="1">
    <source>
        <dbReference type="ARBA" id="ARBA00004141"/>
    </source>
</evidence>
<evidence type="ECO:0000256" key="4">
    <source>
        <dbReference type="ARBA" id="ARBA00022692"/>
    </source>
</evidence>
<dbReference type="Proteomes" id="UP000019155">
    <property type="component" value="Unassembled WGS sequence"/>
</dbReference>
<dbReference type="InterPro" id="IPR017475">
    <property type="entry name" value="EPS_sugar_tfrase"/>
</dbReference>
<name>W4NA37_9BIFI</name>
<reference evidence="9 10" key="1">
    <citation type="journal article" date="2014" name="Genome Announc.">
        <title>The Genome Sequence of Bifidobacterium moukalabense DSM 27321 Highlights the Close Phylogenetic Relatedness with the Bifidobacterium dentium Taxon.</title>
        <authorList>
            <person name="Lugli G.A."/>
            <person name="Duranti S."/>
            <person name="Milani C."/>
            <person name="Turroni F."/>
            <person name="Viappiani A."/>
            <person name="Mangifesta M."/>
            <person name="van Sinderen D."/>
            <person name="Ventura M."/>
        </authorList>
    </citation>
    <scope>NUCLEOTIDE SEQUENCE [LARGE SCALE GENOMIC DNA]</scope>
    <source>
        <strain evidence="9 10">DSM 27321</strain>
    </source>
</reference>
<dbReference type="InterPro" id="IPR003362">
    <property type="entry name" value="Bact_transf"/>
</dbReference>
<dbReference type="NCBIfam" id="TIGR03025">
    <property type="entry name" value="EPS_sugtrans"/>
    <property type="match status" value="1"/>
</dbReference>
<gene>
    <name evidence="9" type="ORF">BMOU_0719</name>
</gene>
<comment type="caution">
    <text evidence="9">The sequence shown here is derived from an EMBL/GenBank/DDBJ whole genome shotgun (WGS) entry which is preliminary data.</text>
</comment>
<dbReference type="PANTHER" id="PTHR30576:SF10">
    <property type="entry name" value="SLL5057 PROTEIN"/>
    <property type="match status" value="1"/>
</dbReference>
<feature type="transmembrane region" description="Helical" evidence="7">
    <location>
        <begin position="76"/>
        <end position="95"/>
    </location>
</feature>
<dbReference type="AlphaFoldDB" id="W4NA37"/>
<organism evidence="9 10">
    <name type="scientific">Bifidobacterium moukalabense DSM 27321</name>
    <dbReference type="NCBI Taxonomy" id="1435051"/>
    <lineage>
        <taxon>Bacteria</taxon>
        <taxon>Bacillati</taxon>
        <taxon>Actinomycetota</taxon>
        <taxon>Actinomycetes</taxon>
        <taxon>Bifidobacteriales</taxon>
        <taxon>Bifidobacteriaceae</taxon>
        <taxon>Bifidobacterium</taxon>
    </lineage>
</organism>
<comment type="similarity">
    <text evidence="2">Belongs to the bacterial sugar transferase family.</text>
</comment>
<dbReference type="Pfam" id="PF02397">
    <property type="entry name" value="Bac_transf"/>
    <property type="match status" value="1"/>
</dbReference>
<feature type="transmembrane region" description="Helical" evidence="7">
    <location>
        <begin position="25"/>
        <end position="51"/>
    </location>
</feature>
<feature type="transmembrane region" description="Helical" evidence="7">
    <location>
        <begin position="328"/>
        <end position="349"/>
    </location>
</feature>
<dbReference type="GO" id="GO:0016020">
    <property type="term" value="C:membrane"/>
    <property type="evidence" value="ECO:0007669"/>
    <property type="project" value="UniProtKB-SubCell"/>
</dbReference>